<accession>A0A2N5CQ73</accession>
<dbReference type="AlphaFoldDB" id="A0A2N5CQ73"/>
<evidence type="ECO:0000256" key="4">
    <source>
        <dbReference type="ARBA" id="ARBA00023163"/>
    </source>
</evidence>
<reference evidence="7 8" key="1">
    <citation type="submission" date="2017-12" db="EMBL/GenBank/DDBJ databases">
        <title>The genome sequence of Caulobacter flavus CGMCC1 15093.</title>
        <authorList>
            <person name="Gao J."/>
            <person name="Mao X."/>
            <person name="Sun J."/>
        </authorList>
    </citation>
    <scope>NUCLEOTIDE SEQUENCE [LARGE SCALE GENOMIC DNA]</scope>
    <source>
        <strain evidence="7 8">CGMCC1 15093</strain>
    </source>
</reference>
<evidence type="ECO:0000313" key="8">
    <source>
        <dbReference type="Proteomes" id="UP000234483"/>
    </source>
</evidence>
<comment type="similarity">
    <text evidence="1">Belongs to the LysR transcriptional regulatory family.</text>
</comment>
<dbReference type="Pfam" id="PF00126">
    <property type="entry name" value="HTH_1"/>
    <property type="match status" value="1"/>
</dbReference>
<protein>
    <recommendedName>
        <fullName evidence="5">HTH lysR-type domain-containing protein</fullName>
    </recommendedName>
</protein>
<dbReference type="GO" id="GO:0032993">
    <property type="term" value="C:protein-DNA complex"/>
    <property type="evidence" value="ECO:0007669"/>
    <property type="project" value="TreeGrafter"/>
</dbReference>
<dbReference type="PRINTS" id="PR00039">
    <property type="entry name" value="HTHLYSR"/>
</dbReference>
<organism evidence="7 8">
    <name type="scientific">Caulobacter flavus</name>
    <dbReference type="NCBI Taxonomy" id="1679497"/>
    <lineage>
        <taxon>Bacteria</taxon>
        <taxon>Pseudomonadati</taxon>
        <taxon>Pseudomonadota</taxon>
        <taxon>Alphaproteobacteria</taxon>
        <taxon>Caulobacterales</taxon>
        <taxon>Caulobacteraceae</taxon>
        <taxon>Caulobacter</taxon>
    </lineage>
</organism>
<dbReference type="Proteomes" id="UP000281192">
    <property type="component" value="Chromosome"/>
</dbReference>
<keyword evidence="4" id="KW-0804">Transcription</keyword>
<dbReference type="EMBL" id="CP026100">
    <property type="protein sequence ID" value="AYV46241.1"/>
    <property type="molecule type" value="Genomic_DNA"/>
</dbReference>
<dbReference type="PROSITE" id="PS50931">
    <property type="entry name" value="HTH_LYSR"/>
    <property type="match status" value="1"/>
</dbReference>
<dbReference type="InterPro" id="IPR036388">
    <property type="entry name" value="WH-like_DNA-bd_sf"/>
</dbReference>
<feature type="domain" description="HTH lysR-type" evidence="5">
    <location>
        <begin position="44"/>
        <end position="101"/>
    </location>
</feature>
<evidence type="ECO:0000313" key="7">
    <source>
        <dbReference type="EMBL" id="PLR09961.1"/>
    </source>
</evidence>
<evidence type="ECO:0000313" key="9">
    <source>
        <dbReference type="Proteomes" id="UP000281192"/>
    </source>
</evidence>
<dbReference type="Gene3D" id="3.40.190.10">
    <property type="entry name" value="Periplasmic binding protein-like II"/>
    <property type="match status" value="2"/>
</dbReference>
<dbReference type="GO" id="GO:0003677">
    <property type="term" value="F:DNA binding"/>
    <property type="evidence" value="ECO:0007669"/>
    <property type="project" value="UniProtKB-KW"/>
</dbReference>
<dbReference type="Pfam" id="PF03466">
    <property type="entry name" value="LysR_substrate"/>
    <property type="match status" value="1"/>
</dbReference>
<dbReference type="KEGG" id="cfh:C1707_08225"/>
<keyword evidence="9" id="KW-1185">Reference proteome</keyword>
<dbReference type="PANTHER" id="PTHR30346:SF0">
    <property type="entry name" value="HCA OPERON TRANSCRIPTIONAL ACTIVATOR HCAR"/>
    <property type="match status" value="1"/>
</dbReference>
<dbReference type="InterPro" id="IPR000847">
    <property type="entry name" value="LysR_HTH_N"/>
</dbReference>
<dbReference type="Proteomes" id="UP000234483">
    <property type="component" value="Unassembled WGS sequence"/>
</dbReference>
<evidence type="ECO:0000256" key="1">
    <source>
        <dbReference type="ARBA" id="ARBA00009437"/>
    </source>
</evidence>
<dbReference type="EMBL" id="PJRQ01000039">
    <property type="protein sequence ID" value="PLR09961.1"/>
    <property type="molecule type" value="Genomic_DNA"/>
</dbReference>
<dbReference type="OrthoDB" id="9787460at2"/>
<dbReference type="FunFam" id="1.10.10.10:FF:000001">
    <property type="entry name" value="LysR family transcriptional regulator"/>
    <property type="match status" value="1"/>
</dbReference>
<dbReference type="PANTHER" id="PTHR30346">
    <property type="entry name" value="TRANSCRIPTIONAL DUAL REGULATOR HCAR-RELATED"/>
    <property type="match status" value="1"/>
</dbReference>
<evidence type="ECO:0000256" key="2">
    <source>
        <dbReference type="ARBA" id="ARBA00023015"/>
    </source>
</evidence>
<evidence type="ECO:0000313" key="6">
    <source>
        <dbReference type="EMBL" id="AYV46241.1"/>
    </source>
</evidence>
<evidence type="ECO:0000256" key="3">
    <source>
        <dbReference type="ARBA" id="ARBA00023125"/>
    </source>
</evidence>
<gene>
    <name evidence="6" type="ORF">C1707_08225</name>
    <name evidence="7" type="ORF">CFHF_17890</name>
</gene>
<dbReference type="SUPFAM" id="SSF53850">
    <property type="entry name" value="Periplasmic binding protein-like II"/>
    <property type="match status" value="1"/>
</dbReference>
<name>A0A2N5CQ73_9CAUL</name>
<dbReference type="SUPFAM" id="SSF46785">
    <property type="entry name" value="Winged helix' DNA-binding domain"/>
    <property type="match status" value="1"/>
</dbReference>
<dbReference type="InterPro" id="IPR036390">
    <property type="entry name" value="WH_DNA-bd_sf"/>
</dbReference>
<evidence type="ECO:0000259" key="5">
    <source>
        <dbReference type="PROSITE" id="PS50931"/>
    </source>
</evidence>
<dbReference type="GO" id="GO:0003700">
    <property type="term" value="F:DNA-binding transcription factor activity"/>
    <property type="evidence" value="ECO:0007669"/>
    <property type="project" value="InterPro"/>
</dbReference>
<dbReference type="InterPro" id="IPR005119">
    <property type="entry name" value="LysR_subst-bd"/>
</dbReference>
<proteinExistence type="inferred from homology"/>
<dbReference type="Gene3D" id="1.10.10.10">
    <property type="entry name" value="Winged helix-like DNA-binding domain superfamily/Winged helix DNA-binding domain"/>
    <property type="match status" value="1"/>
</dbReference>
<reference evidence="6 9" key="2">
    <citation type="submission" date="2018-01" db="EMBL/GenBank/DDBJ databases">
        <title>Complete genome sequence of Caulobacter flavus RHGG3.</title>
        <authorList>
            <person name="Yang E."/>
        </authorList>
    </citation>
    <scope>NUCLEOTIDE SEQUENCE [LARGE SCALE GENOMIC DNA]</scope>
    <source>
        <strain evidence="6 9">RHGG3</strain>
    </source>
</reference>
<keyword evidence="3" id="KW-0238">DNA-binding</keyword>
<keyword evidence="2" id="KW-0805">Transcription regulation</keyword>
<sequence>MRAAMRCCIGLQAALARRRYGFMPAPPYTPDVVETGRASLRAGVGLHHLRYVLAAAEMRGFRRAARALGVQQSALSRRIQELEARLGAQIFERTPQGVRLTDAGDRFVCTAREAVIDLDLAVETAVDVGREQAETLRLGVLGGFGGGPLHEILRSLMTRAPGLRLDLIEGDAASLSANLLSGRLDLALLVRPPARLSVFPAWREHVFAAVPINDPLADRRTVTWADFSDRRLLTPAAIAAEIGALCRRRASDAPAPVSAGAGAAARLVALGQGCALINEGSVVPVTGVVYRPIARTFLDLKAVVGRRPEKPALRPLLSLLTQAA</sequence>